<feature type="region of interest" description="Disordered" evidence="4">
    <location>
        <begin position="108"/>
        <end position="130"/>
    </location>
</feature>
<proteinExistence type="predicted"/>
<dbReference type="SUPFAM" id="SSF46894">
    <property type="entry name" value="C-terminal effector domain of the bipartite response regulators"/>
    <property type="match status" value="1"/>
</dbReference>
<dbReference type="PROSITE" id="PS50043">
    <property type="entry name" value="HTH_LUXR_2"/>
    <property type="match status" value="1"/>
</dbReference>
<keyword evidence="7" id="KW-1185">Reference proteome</keyword>
<comment type="caution">
    <text evidence="6">The sequence shown here is derived from an EMBL/GenBank/DDBJ whole genome shotgun (WGS) entry which is preliminary data.</text>
</comment>
<dbReference type="SUPFAM" id="SSF52540">
    <property type="entry name" value="P-loop containing nucleoside triphosphate hydrolases"/>
    <property type="match status" value="1"/>
</dbReference>
<evidence type="ECO:0000256" key="1">
    <source>
        <dbReference type="ARBA" id="ARBA00023015"/>
    </source>
</evidence>
<dbReference type="PANTHER" id="PTHR44688">
    <property type="entry name" value="DNA-BINDING TRANSCRIPTIONAL ACTIVATOR DEVR_DOSR"/>
    <property type="match status" value="1"/>
</dbReference>
<keyword evidence="3" id="KW-0804">Transcription</keyword>
<dbReference type="PROSITE" id="PS00622">
    <property type="entry name" value="HTH_LUXR_1"/>
    <property type="match status" value="1"/>
</dbReference>
<evidence type="ECO:0000256" key="3">
    <source>
        <dbReference type="ARBA" id="ARBA00023163"/>
    </source>
</evidence>
<dbReference type="EMBL" id="BAAARJ010000010">
    <property type="protein sequence ID" value="GAA2617879.1"/>
    <property type="molecule type" value="Genomic_DNA"/>
</dbReference>
<dbReference type="CDD" id="cd06170">
    <property type="entry name" value="LuxR_C_like"/>
    <property type="match status" value="1"/>
</dbReference>
<keyword evidence="1" id="KW-0805">Transcription regulation</keyword>
<sequence>MTPSAEQALPPHVLIPGFETRHADSALLLVRGPKRSGKTTLLNAVGEAATESGALTLAATGWPSEQQSAFGVLRQVLRQLEEPHDTAVHRAGPPSAADPAELTELMRPAEGDPSSRAGSPERAGAREHAEVQERAFHRLVSAAARRPLLISVDDINFVDPPSQGFLRFLARRLKGTRIRMVLSERTGQVVTRCDDFRTDILRLPHTRLVRLNLLSRERLADWIAERVATVRDPAVKITVQQIAGGVHDLSGGNIPLSGLLVAKYLASVEQGGSALSVDADFYDTVRIIIDGSDTPGFSRGARAAAVLGPLCTAQRLSRLLDGDTGLADRVLDALRELGMTHGPRLRQHIAQALLEDPDFTECADVHLAAARVLFDDGVPVRHVARKLEAAGRIGPPWDLSLVMEVVSRALEEGRTEPAGALLRLVQASAGTAEERAAAEMLLLRSEWLTNPALVSSLVPSLSGAARQGALRPADAAFLVRAMLLHGHPGRAWELMTALRQEPHAPEDEAEVTLAEVLYGVWHGVPPHRAPVELSGPRVPGDANRCVVIGNHSWLPTVLHKIPDLLGRGDRAGAIFAAEQLLEGIRVKTSEVEPFLFACWVLDAVNSLPVARKWCVSLSAALDDFPSPLWRSLLAAVQARIAMALGDLAGARRCLREALAHKPWQEWGSGVGSVAAVLVETLTETGRYEEAAEVLDRPVPPAVFRGVSGLLYARARGRHHLAVGRLHAAVADFENCRDMSAYLDADLPTVVPWRCDLAEAYLHVGDAGSARPLLEEQLGLLPKEETAVQGMTLRLLAKAGAADRRISLLKASADRLERCGSRLQLAYTLTDLAAAYRETSRLGLARTTIKRAQRMAQQCAAGRLQQLITVDTTATAAREEVPLEYDAELGKLSSAERRVAVLAIQGHTNREISARLFITPSTVEQHLTRIYRKLRVRHRQELEDRFSSVFVVLGARV</sequence>
<protein>
    <recommendedName>
        <fullName evidence="5">HTH luxR-type domain-containing protein</fullName>
    </recommendedName>
</protein>
<evidence type="ECO:0000313" key="7">
    <source>
        <dbReference type="Proteomes" id="UP001501447"/>
    </source>
</evidence>
<dbReference type="Gene3D" id="3.40.50.300">
    <property type="entry name" value="P-loop containing nucleotide triphosphate hydrolases"/>
    <property type="match status" value="1"/>
</dbReference>
<dbReference type="RefSeq" id="WP_344566943.1">
    <property type="nucleotide sequence ID" value="NZ_BAAARJ010000010.1"/>
</dbReference>
<dbReference type="SUPFAM" id="SSF48452">
    <property type="entry name" value="TPR-like"/>
    <property type="match status" value="1"/>
</dbReference>
<evidence type="ECO:0000256" key="4">
    <source>
        <dbReference type="SAM" id="MobiDB-lite"/>
    </source>
</evidence>
<dbReference type="Pfam" id="PF13191">
    <property type="entry name" value="AAA_16"/>
    <property type="match status" value="1"/>
</dbReference>
<dbReference type="Pfam" id="PF00196">
    <property type="entry name" value="GerE"/>
    <property type="match status" value="1"/>
</dbReference>
<dbReference type="SMART" id="SM00421">
    <property type="entry name" value="HTH_LUXR"/>
    <property type="match status" value="1"/>
</dbReference>
<dbReference type="PRINTS" id="PR00038">
    <property type="entry name" value="HTHLUXR"/>
</dbReference>
<accession>A0ABN3Q5L8</accession>
<dbReference type="InterPro" id="IPR041664">
    <property type="entry name" value="AAA_16"/>
</dbReference>
<dbReference type="InterPro" id="IPR016032">
    <property type="entry name" value="Sig_transdc_resp-reg_C-effctor"/>
</dbReference>
<evidence type="ECO:0000256" key="2">
    <source>
        <dbReference type="ARBA" id="ARBA00023125"/>
    </source>
</evidence>
<gene>
    <name evidence="6" type="ORF">GCM10009863_34820</name>
</gene>
<evidence type="ECO:0000313" key="6">
    <source>
        <dbReference type="EMBL" id="GAA2617879.1"/>
    </source>
</evidence>
<dbReference type="Gene3D" id="1.25.40.10">
    <property type="entry name" value="Tetratricopeptide repeat domain"/>
    <property type="match status" value="1"/>
</dbReference>
<dbReference type="InterPro" id="IPR027417">
    <property type="entry name" value="P-loop_NTPase"/>
</dbReference>
<dbReference type="InterPro" id="IPR036388">
    <property type="entry name" value="WH-like_DNA-bd_sf"/>
</dbReference>
<dbReference type="Proteomes" id="UP001501447">
    <property type="component" value="Unassembled WGS sequence"/>
</dbReference>
<organism evidence="6 7">
    <name type="scientific">Streptomyces axinellae</name>
    <dbReference type="NCBI Taxonomy" id="552788"/>
    <lineage>
        <taxon>Bacteria</taxon>
        <taxon>Bacillati</taxon>
        <taxon>Actinomycetota</taxon>
        <taxon>Actinomycetes</taxon>
        <taxon>Kitasatosporales</taxon>
        <taxon>Streptomycetaceae</taxon>
        <taxon>Streptomyces</taxon>
    </lineage>
</organism>
<reference evidence="6 7" key="1">
    <citation type="journal article" date="2019" name="Int. J. Syst. Evol. Microbiol.">
        <title>The Global Catalogue of Microorganisms (GCM) 10K type strain sequencing project: providing services to taxonomists for standard genome sequencing and annotation.</title>
        <authorList>
            <consortium name="The Broad Institute Genomics Platform"/>
            <consortium name="The Broad Institute Genome Sequencing Center for Infectious Disease"/>
            <person name="Wu L."/>
            <person name="Ma J."/>
        </authorList>
    </citation>
    <scope>NUCLEOTIDE SEQUENCE [LARGE SCALE GENOMIC DNA]</scope>
    <source>
        <strain evidence="6 7">JCM 16373</strain>
    </source>
</reference>
<name>A0ABN3Q5L8_9ACTN</name>
<dbReference type="InterPro" id="IPR000792">
    <property type="entry name" value="Tscrpt_reg_LuxR_C"/>
</dbReference>
<dbReference type="PANTHER" id="PTHR44688:SF16">
    <property type="entry name" value="DNA-BINDING TRANSCRIPTIONAL ACTIVATOR DEVR_DOSR"/>
    <property type="match status" value="1"/>
</dbReference>
<evidence type="ECO:0000259" key="5">
    <source>
        <dbReference type="PROSITE" id="PS50043"/>
    </source>
</evidence>
<dbReference type="InterPro" id="IPR011990">
    <property type="entry name" value="TPR-like_helical_dom_sf"/>
</dbReference>
<feature type="domain" description="HTH luxR-type" evidence="5">
    <location>
        <begin position="884"/>
        <end position="949"/>
    </location>
</feature>
<dbReference type="Gene3D" id="1.10.10.10">
    <property type="entry name" value="Winged helix-like DNA-binding domain superfamily/Winged helix DNA-binding domain"/>
    <property type="match status" value="1"/>
</dbReference>
<keyword evidence="2" id="KW-0238">DNA-binding</keyword>